<dbReference type="EMBL" id="GG662770">
    <property type="protein sequence ID" value="EWS75471.1"/>
    <property type="molecule type" value="Genomic_DNA"/>
</dbReference>
<keyword evidence="3" id="KW-1185">Reference proteome</keyword>
<gene>
    <name evidence="2" type="ORF">TTHERM_000396968</name>
</gene>
<dbReference type="Gene3D" id="3.80.10.10">
    <property type="entry name" value="Ribonuclease Inhibitor"/>
    <property type="match status" value="1"/>
</dbReference>
<dbReference type="Proteomes" id="UP000009168">
    <property type="component" value="Unassembled WGS sequence"/>
</dbReference>
<organism evidence="2 3">
    <name type="scientific">Tetrahymena thermophila (strain SB210)</name>
    <dbReference type="NCBI Taxonomy" id="312017"/>
    <lineage>
        <taxon>Eukaryota</taxon>
        <taxon>Sar</taxon>
        <taxon>Alveolata</taxon>
        <taxon>Ciliophora</taxon>
        <taxon>Intramacronucleata</taxon>
        <taxon>Oligohymenophorea</taxon>
        <taxon>Hymenostomatida</taxon>
        <taxon>Tetrahymenina</taxon>
        <taxon>Tetrahymenidae</taxon>
        <taxon>Tetrahymena</taxon>
    </lineage>
</organism>
<keyword evidence="2" id="KW-0472">Membrane</keyword>
<dbReference type="SUPFAM" id="SSF52047">
    <property type="entry name" value="RNI-like"/>
    <property type="match status" value="1"/>
</dbReference>
<protein>
    <submittedName>
        <fullName evidence="2">Transmembrane protein, putative</fullName>
    </submittedName>
</protein>
<proteinExistence type="predicted"/>
<dbReference type="InterPro" id="IPR032675">
    <property type="entry name" value="LRR_dom_sf"/>
</dbReference>
<keyword evidence="1" id="KW-0732">Signal</keyword>
<dbReference type="AlphaFoldDB" id="W7XJF2"/>
<dbReference type="KEGG" id="tet:TTHERM_000396968"/>
<evidence type="ECO:0000256" key="1">
    <source>
        <dbReference type="SAM" id="SignalP"/>
    </source>
</evidence>
<reference evidence="3" key="1">
    <citation type="journal article" date="2006" name="PLoS Biol.">
        <title>Macronuclear genome sequence of the ciliate Tetrahymena thermophila, a model eukaryote.</title>
        <authorList>
            <person name="Eisen J.A."/>
            <person name="Coyne R.S."/>
            <person name="Wu M."/>
            <person name="Wu D."/>
            <person name="Thiagarajan M."/>
            <person name="Wortman J.R."/>
            <person name="Badger J.H."/>
            <person name="Ren Q."/>
            <person name="Amedeo P."/>
            <person name="Jones K.M."/>
            <person name="Tallon L.J."/>
            <person name="Delcher A.L."/>
            <person name="Salzberg S.L."/>
            <person name="Silva J.C."/>
            <person name="Haas B.J."/>
            <person name="Majoros W.H."/>
            <person name="Farzad M."/>
            <person name="Carlton J.M."/>
            <person name="Smith R.K. Jr."/>
            <person name="Garg J."/>
            <person name="Pearlman R.E."/>
            <person name="Karrer K.M."/>
            <person name="Sun L."/>
            <person name="Manning G."/>
            <person name="Elde N.C."/>
            <person name="Turkewitz A.P."/>
            <person name="Asai D.J."/>
            <person name="Wilkes D.E."/>
            <person name="Wang Y."/>
            <person name="Cai H."/>
            <person name="Collins K."/>
            <person name="Stewart B.A."/>
            <person name="Lee S.R."/>
            <person name="Wilamowska K."/>
            <person name="Weinberg Z."/>
            <person name="Ruzzo W.L."/>
            <person name="Wloga D."/>
            <person name="Gaertig J."/>
            <person name="Frankel J."/>
            <person name="Tsao C.-C."/>
            <person name="Gorovsky M.A."/>
            <person name="Keeling P.J."/>
            <person name="Waller R.F."/>
            <person name="Patron N.J."/>
            <person name="Cherry J.M."/>
            <person name="Stover N.A."/>
            <person name="Krieger C.J."/>
            <person name="del Toro C."/>
            <person name="Ryder H.F."/>
            <person name="Williamson S.C."/>
            <person name="Barbeau R.A."/>
            <person name="Hamilton E.P."/>
            <person name="Orias E."/>
        </authorList>
    </citation>
    <scope>NUCLEOTIDE SEQUENCE [LARGE SCALE GENOMIC DNA]</scope>
    <source>
        <strain evidence="3">SB210</strain>
    </source>
</reference>
<feature type="chain" id="PRO_5004903751" evidence="1">
    <location>
        <begin position="26"/>
        <end position="141"/>
    </location>
</feature>
<accession>W7XJF2</accession>
<keyword evidence="2" id="KW-0812">Transmembrane</keyword>
<dbReference type="SMART" id="SM00368">
    <property type="entry name" value="LRR_RI"/>
    <property type="match status" value="2"/>
</dbReference>
<evidence type="ECO:0000313" key="3">
    <source>
        <dbReference type="Proteomes" id="UP000009168"/>
    </source>
</evidence>
<evidence type="ECO:0000313" key="2">
    <source>
        <dbReference type="EMBL" id="EWS75471.1"/>
    </source>
</evidence>
<dbReference type="GeneID" id="24438742"/>
<dbReference type="RefSeq" id="XP_012651940.1">
    <property type="nucleotide sequence ID" value="XM_012796486.1"/>
</dbReference>
<feature type="signal peptide" evidence="1">
    <location>
        <begin position="1"/>
        <end position="25"/>
    </location>
</feature>
<dbReference type="InParanoid" id="W7XJF2"/>
<sequence length="141" mass="16367">MTNSHQRYFLLLSFILISIIWTSLKENILNCPQLSKMILALAKLNNLSSLKLNLSNNDIKCQPVIELAEVVRQCQNLKLLELNLQQNPIGIFANANLYQQISKITQLVEFSFLFDYYECTNCYDSYSSYEEEDDSVQNKNK</sequence>
<name>W7XJF2_TETTS</name>